<reference evidence="4 5" key="1">
    <citation type="submission" date="2018-06" db="EMBL/GenBank/DDBJ databases">
        <title>Genomic Encyclopedia of Type Strains, Phase III (KMG-III): the genomes of soil and plant-associated and newly described type strains.</title>
        <authorList>
            <person name="Whitman W."/>
        </authorList>
    </citation>
    <scope>NUCLEOTIDE SEQUENCE [LARGE SCALE GENOMIC DNA]</scope>
    <source>
        <strain evidence="4 5">CGMCC 1.8979</strain>
    </source>
</reference>
<dbReference type="AlphaFoldDB" id="A0A327YQM0"/>
<evidence type="ECO:0000256" key="1">
    <source>
        <dbReference type="ARBA" id="ARBA00023122"/>
    </source>
</evidence>
<dbReference type="OrthoDB" id="9802114at2"/>
<dbReference type="RefSeq" id="WP_111643600.1">
    <property type="nucleotide sequence ID" value="NZ_QLMH01000001.1"/>
</dbReference>
<accession>A0A327YQM0</accession>
<dbReference type="InterPro" id="IPR046342">
    <property type="entry name" value="CBS_dom_sf"/>
</dbReference>
<dbReference type="SMART" id="SM00116">
    <property type="entry name" value="CBS"/>
    <property type="match status" value="2"/>
</dbReference>
<comment type="caution">
    <text evidence="4">The sequence shown here is derived from an EMBL/GenBank/DDBJ whole genome shotgun (WGS) entry which is preliminary data.</text>
</comment>
<evidence type="ECO:0000313" key="4">
    <source>
        <dbReference type="EMBL" id="RAK23240.1"/>
    </source>
</evidence>
<sequence length="142" mass="15516">MQTVRDVMTTNIEYCTPLDNVYEVAVKMGDLDVGVIPIVENGRLIGLITDRDLVVRGIAEKRPGSNEVINVMSENLVTVSPDASVQEAAELMAKHQIRRLPVVENGKLIGIVSLGDLATSSYSDQNAKHALSEISEQHHNTH</sequence>
<organism evidence="4 5">
    <name type="scientific">Paranoxybacillus vitaminiphilus</name>
    <dbReference type="NCBI Taxonomy" id="581036"/>
    <lineage>
        <taxon>Bacteria</taxon>
        <taxon>Bacillati</taxon>
        <taxon>Bacillota</taxon>
        <taxon>Bacilli</taxon>
        <taxon>Bacillales</taxon>
        <taxon>Anoxybacillaceae</taxon>
        <taxon>Paranoxybacillus</taxon>
    </lineage>
</organism>
<dbReference type="InterPro" id="IPR051257">
    <property type="entry name" value="Diverse_CBS-Domain"/>
</dbReference>
<dbReference type="EMBL" id="QLMH01000001">
    <property type="protein sequence ID" value="RAK23240.1"/>
    <property type="molecule type" value="Genomic_DNA"/>
</dbReference>
<dbReference type="Pfam" id="PF00571">
    <property type="entry name" value="CBS"/>
    <property type="match status" value="2"/>
</dbReference>
<dbReference type="PANTHER" id="PTHR43080:SF2">
    <property type="entry name" value="CBS DOMAIN-CONTAINING PROTEIN"/>
    <property type="match status" value="1"/>
</dbReference>
<gene>
    <name evidence="4" type="ORF">B0I26_101195</name>
</gene>
<dbReference type="InterPro" id="IPR000644">
    <property type="entry name" value="CBS_dom"/>
</dbReference>
<dbReference type="PROSITE" id="PS51371">
    <property type="entry name" value="CBS"/>
    <property type="match status" value="2"/>
</dbReference>
<feature type="domain" description="CBS" evidence="3">
    <location>
        <begin position="72"/>
        <end position="128"/>
    </location>
</feature>
<evidence type="ECO:0000313" key="5">
    <source>
        <dbReference type="Proteomes" id="UP000248555"/>
    </source>
</evidence>
<dbReference type="Proteomes" id="UP000248555">
    <property type="component" value="Unassembled WGS sequence"/>
</dbReference>
<evidence type="ECO:0000256" key="2">
    <source>
        <dbReference type="PROSITE-ProRule" id="PRU00703"/>
    </source>
</evidence>
<keyword evidence="5" id="KW-1185">Reference proteome</keyword>
<dbReference type="Gene3D" id="3.10.580.10">
    <property type="entry name" value="CBS-domain"/>
    <property type="match status" value="1"/>
</dbReference>
<name>A0A327YQM0_9BACL</name>
<feature type="domain" description="CBS" evidence="3">
    <location>
        <begin position="8"/>
        <end position="68"/>
    </location>
</feature>
<dbReference type="PANTHER" id="PTHR43080">
    <property type="entry name" value="CBS DOMAIN-CONTAINING PROTEIN CBSX3, MITOCHONDRIAL"/>
    <property type="match status" value="1"/>
</dbReference>
<dbReference type="SUPFAM" id="SSF54631">
    <property type="entry name" value="CBS-domain pair"/>
    <property type="match status" value="1"/>
</dbReference>
<protein>
    <submittedName>
        <fullName evidence="4">CBS domain-containing protein</fullName>
    </submittedName>
</protein>
<keyword evidence="1 2" id="KW-0129">CBS domain</keyword>
<proteinExistence type="predicted"/>
<dbReference type="CDD" id="cd04622">
    <property type="entry name" value="CBS_pair_HRP1_like"/>
    <property type="match status" value="1"/>
</dbReference>
<evidence type="ECO:0000259" key="3">
    <source>
        <dbReference type="PROSITE" id="PS51371"/>
    </source>
</evidence>